<organism evidence="1 2">
    <name type="scientific">Vararia minispora EC-137</name>
    <dbReference type="NCBI Taxonomy" id="1314806"/>
    <lineage>
        <taxon>Eukaryota</taxon>
        <taxon>Fungi</taxon>
        <taxon>Dikarya</taxon>
        <taxon>Basidiomycota</taxon>
        <taxon>Agaricomycotina</taxon>
        <taxon>Agaricomycetes</taxon>
        <taxon>Russulales</taxon>
        <taxon>Lachnocladiaceae</taxon>
        <taxon>Vararia</taxon>
    </lineage>
</organism>
<sequence>MNTNVQASQHGTADMQRQPAQQEHIGADIKPDNEHGQGRSHATGESIVPRKLQEVLPESVERAVPNAIHDTSGLPPRNGHATINTQDPTQPNYSLHSLGGLDPSPLPLRAMPASPTSEQQPIRRAKVTYGRRNVLGAMSTLPEQPLPEARKRSFEVEVIPDSEGDALGRILSSDDVEMEDESADPAEGSAGKYRWDWKERLAAIDELPGDQLAPLRDSDETSNASPSKTHAQPTTPVLPTNYTTFESSLSSVPASSPPARRASASPPLVPPHAARHRSRGPLIGSSPIAVAEDSQTTESSPAFLFGTSQEDASLTPPTSDEERDTDYLPVPPIPSVSKGKERERNVPPIPLEDLSASASQPLKKYKTSRTAKVKPKKMKRPTKKDQRETLVASARLRSDQDISISSTTKVRPLSDFIQKLGNFEPPPSKPLEKQASAMSLSDIQDFSDHYSELHLSSPRSTSPMNLPTTPLTNDRRPRSPPKPNDLFPPCQSPPPVRHTSALGRKAPQPRTPSPGAGPSTIIAEVPPLDDDDDDDMPDVGEIFEKDEEMRNARRAMEEKERLRALKLASMENPPPISDDEDDGVELEITDDPRTKLREAGIERRGRALPTSAAQKQLGFSLGREKATRQLTSPSKKSTMPSMGDLARAARPSFGRDPRSGRQSDDAPLTKEGLDEVNLAMAGRQASMARAKKEKEWVRRGGGQVQQAMPDRSAEAIRALAEMAANREAESKTAQGLDEDEEDEDFIPAESGSEVGESEAEVDENTVHAEFETGEGLATPVAVDADEQDEEPDSLTLRPQRRRPARKPATRAVIDSDAESDPENVPEGELTDKENVRGGLFEPGEDKENTTVARSAPLFSLTATSKRVMSDGERSPFKEIVSPPARETDDPFIDVAPGSSLQPAAFITSSRGGMSQFFNDDVPMDAAAIVPAPALQPAAFIRPGGGVPPGSSDSEDDAAVPQSAVLKDELATAFDDTTQDPISIAFGSLADDFQSSQEAVEGGLDSLRPDASMTSLSQDDRTKMLQPALEVSAELHEKFDRIFEKEQEYIIAAAQPRQRGPVYYVNDNGYLTQTRPEGDDVQIWRPSPSQTLSQKLFRTQTQATLTPTQARGTPSRGQMLSAARTPLGTLAESPVDDTPAPRRIIRKGELEALGYRSPSSLAPVSKSRDAMAEMMDASARMEKERRRKERRRQKSGLVEEEAEESDEDISFGFGGLRKKDDDDDDEDDDGRDLEGLVDDKEMSEKELGRELVQEKVLEQNTADDAIMDKKARNIVTGVERQKRRAGGVDVEDSDEEEDEDEEKRNRRHRMNKKRKIKDDKLDDLAKNEDTKAFHASYFVQDDNSEFVHLLQDQDQEMADSDGDDNEGKPQESVSSSELLVQLRQAARRPTDVPRKLNDPGDVDEEQPQSMRIRFLEPPEIRPRKDGGGLGLLSNGSGHTLDPGQDERHKKWAAEAGAAGRGTARAAAGASITGNKRRQVAPQAVAKPKPVKKSESMLAGVIGKRSVQQGG</sequence>
<name>A0ACB8QJZ6_9AGAM</name>
<protein>
    <submittedName>
        <fullName evidence="1">Uncharacterized protein</fullName>
    </submittedName>
</protein>
<accession>A0ACB8QJZ6</accession>
<evidence type="ECO:0000313" key="1">
    <source>
        <dbReference type="EMBL" id="KAI0032025.1"/>
    </source>
</evidence>
<reference evidence="1" key="1">
    <citation type="submission" date="2021-02" db="EMBL/GenBank/DDBJ databases">
        <authorList>
            <consortium name="DOE Joint Genome Institute"/>
            <person name="Ahrendt S."/>
            <person name="Looney B.P."/>
            <person name="Miyauchi S."/>
            <person name="Morin E."/>
            <person name="Drula E."/>
            <person name="Courty P.E."/>
            <person name="Chicoki N."/>
            <person name="Fauchery L."/>
            <person name="Kohler A."/>
            <person name="Kuo A."/>
            <person name="Labutti K."/>
            <person name="Pangilinan J."/>
            <person name="Lipzen A."/>
            <person name="Riley R."/>
            <person name="Andreopoulos W."/>
            <person name="He G."/>
            <person name="Johnson J."/>
            <person name="Barry K.W."/>
            <person name="Grigoriev I.V."/>
            <person name="Nagy L."/>
            <person name="Hibbett D."/>
            <person name="Henrissat B."/>
            <person name="Matheny P.B."/>
            <person name="Labbe J."/>
            <person name="Martin F."/>
        </authorList>
    </citation>
    <scope>NUCLEOTIDE SEQUENCE</scope>
    <source>
        <strain evidence="1">EC-137</strain>
    </source>
</reference>
<dbReference type="Proteomes" id="UP000814128">
    <property type="component" value="Unassembled WGS sequence"/>
</dbReference>
<reference evidence="1" key="2">
    <citation type="journal article" date="2022" name="New Phytol.">
        <title>Evolutionary transition to the ectomycorrhizal habit in the genomes of a hyperdiverse lineage of mushroom-forming fungi.</title>
        <authorList>
            <person name="Looney B."/>
            <person name="Miyauchi S."/>
            <person name="Morin E."/>
            <person name="Drula E."/>
            <person name="Courty P.E."/>
            <person name="Kohler A."/>
            <person name="Kuo A."/>
            <person name="LaButti K."/>
            <person name="Pangilinan J."/>
            <person name="Lipzen A."/>
            <person name="Riley R."/>
            <person name="Andreopoulos W."/>
            <person name="He G."/>
            <person name="Johnson J."/>
            <person name="Nolan M."/>
            <person name="Tritt A."/>
            <person name="Barry K.W."/>
            <person name="Grigoriev I.V."/>
            <person name="Nagy L.G."/>
            <person name="Hibbett D."/>
            <person name="Henrissat B."/>
            <person name="Matheny P.B."/>
            <person name="Labbe J."/>
            <person name="Martin F.M."/>
        </authorList>
    </citation>
    <scope>NUCLEOTIDE SEQUENCE</scope>
    <source>
        <strain evidence="1">EC-137</strain>
    </source>
</reference>
<comment type="caution">
    <text evidence="1">The sequence shown here is derived from an EMBL/GenBank/DDBJ whole genome shotgun (WGS) entry which is preliminary data.</text>
</comment>
<proteinExistence type="predicted"/>
<dbReference type="EMBL" id="MU273559">
    <property type="protein sequence ID" value="KAI0032025.1"/>
    <property type="molecule type" value="Genomic_DNA"/>
</dbReference>
<evidence type="ECO:0000313" key="2">
    <source>
        <dbReference type="Proteomes" id="UP000814128"/>
    </source>
</evidence>
<keyword evidence="2" id="KW-1185">Reference proteome</keyword>
<gene>
    <name evidence="1" type="ORF">K488DRAFT_86236</name>
</gene>